<accession>A0ABV1KTX8</accession>
<dbReference type="InterPro" id="IPR005467">
    <property type="entry name" value="His_kinase_dom"/>
</dbReference>
<dbReference type="Gene3D" id="1.10.287.130">
    <property type="match status" value="1"/>
</dbReference>
<evidence type="ECO:0000256" key="14">
    <source>
        <dbReference type="ARBA" id="ARBA00023136"/>
    </source>
</evidence>
<evidence type="ECO:0000259" key="17">
    <source>
        <dbReference type="PROSITE" id="PS50885"/>
    </source>
</evidence>
<evidence type="ECO:0000256" key="8">
    <source>
        <dbReference type="ARBA" id="ARBA00022692"/>
    </source>
</evidence>
<dbReference type="InterPro" id="IPR041610">
    <property type="entry name" value="ArlS_N"/>
</dbReference>
<keyword evidence="12 15" id="KW-1133">Transmembrane helix</keyword>
<evidence type="ECO:0000313" key="19">
    <source>
        <dbReference type="Proteomes" id="UP001493487"/>
    </source>
</evidence>
<evidence type="ECO:0000256" key="12">
    <source>
        <dbReference type="ARBA" id="ARBA00022989"/>
    </source>
</evidence>
<dbReference type="SUPFAM" id="SSF47384">
    <property type="entry name" value="Homodimeric domain of signal transducing histidine kinase"/>
    <property type="match status" value="1"/>
</dbReference>
<evidence type="ECO:0000256" key="5">
    <source>
        <dbReference type="ARBA" id="ARBA00022475"/>
    </source>
</evidence>
<dbReference type="GO" id="GO:0016301">
    <property type="term" value="F:kinase activity"/>
    <property type="evidence" value="ECO:0007669"/>
    <property type="project" value="UniProtKB-KW"/>
</dbReference>
<feature type="domain" description="Histidine kinase" evidence="16">
    <location>
        <begin position="247"/>
        <end position="463"/>
    </location>
</feature>
<evidence type="ECO:0000256" key="6">
    <source>
        <dbReference type="ARBA" id="ARBA00022553"/>
    </source>
</evidence>
<dbReference type="PANTHER" id="PTHR45528">
    <property type="entry name" value="SENSOR HISTIDINE KINASE CPXA"/>
    <property type="match status" value="1"/>
</dbReference>
<dbReference type="SUPFAM" id="SSF158472">
    <property type="entry name" value="HAMP domain-like"/>
    <property type="match status" value="1"/>
</dbReference>
<gene>
    <name evidence="18" type="ORF">QJS35_13920</name>
</gene>
<evidence type="ECO:0000313" key="18">
    <source>
        <dbReference type="EMBL" id="MEQ4483489.1"/>
    </source>
</evidence>
<dbReference type="SMART" id="SM00304">
    <property type="entry name" value="HAMP"/>
    <property type="match status" value="1"/>
</dbReference>
<evidence type="ECO:0000259" key="16">
    <source>
        <dbReference type="PROSITE" id="PS50109"/>
    </source>
</evidence>
<dbReference type="Gene3D" id="6.10.340.10">
    <property type="match status" value="1"/>
</dbReference>
<feature type="transmembrane region" description="Helical" evidence="15">
    <location>
        <begin position="20"/>
        <end position="40"/>
    </location>
</feature>
<evidence type="ECO:0000256" key="1">
    <source>
        <dbReference type="ARBA" id="ARBA00000085"/>
    </source>
</evidence>
<keyword evidence="10 18" id="KW-0418">Kinase</keyword>
<keyword evidence="9" id="KW-0547">Nucleotide-binding</keyword>
<dbReference type="SUPFAM" id="SSF55874">
    <property type="entry name" value="ATPase domain of HSP90 chaperone/DNA topoisomerase II/histidine kinase"/>
    <property type="match status" value="1"/>
</dbReference>
<sequence>MRKSLMKINALPLKWRLTVWTSLWMCVFFLLYNSAQYLVLDRWILIQDRNAIRTSMDEIQGYYADNVSRDVLGSKKFLEKANQRDQLIRILDRDGKVMLSISDDLPEKWVKPESVNRTMLVRTWHEKDHLLVMRSPLTVGSFKGTIELIRNMENYERLNQILLVIMALGALGGITFSMFGGILLARQFVKPIAGLSETMRKIKHGGLTERVEFVDNKDELSKLSQVFNEMMDRLEASFQQQNQFVEDASHELRTPIAIIEGHLTLLARWGKNDPSVLEESLKASLEELSRLKNLTQDLLASSLGESGQTESEGSNPAMIIRKVVDDFAVIHPGFTFETNFRLPDGIHLAITEHHLKQILMIVLDNAIKYSGQQKKVVITTKKSGNNEAQLEIADNGVGIAADHIPHVFDRFYRVDKARSRKMGGSGLGLAIAKRLVEDYRGTITLASAERQGTVVTISLPIVMDSQRFLI</sequence>
<comment type="caution">
    <text evidence="18">The sequence shown here is derived from an EMBL/GenBank/DDBJ whole genome shotgun (WGS) entry which is preliminary data.</text>
</comment>
<evidence type="ECO:0000256" key="3">
    <source>
        <dbReference type="ARBA" id="ARBA00012438"/>
    </source>
</evidence>
<evidence type="ECO:0000256" key="7">
    <source>
        <dbReference type="ARBA" id="ARBA00022679"/>
    </source>
</evidence>
<feature type="transmembrane region" description="Helical" evidence="15">
    <location>
        <begin position="161"/>
        <end position="185"/>
    </location>
</feature>
<comment type="catalytic activity">
    <reaction evidence="1">
        <text>ATP + protein L-histidine = ADP + protein N-phospho-L-histidine.</text>
        <dbReference type="EC" id="2.7.13.3"/>
    </reaction>
</comment>
<dbReference type="CDD" id="cd00082">
    <property type="entry name" value="HisKA"/>
    <property type="match status" value="1"/>
</dbReference>
<dbReference type="InterPro" id="IPR003594">
    <property type="entry name" value="HATPase_dom"/>
</dbReference>
<keyword evidence="19" id="KW-1185">Reference proteome</keyword>
<dbReference type="Pfam" id="PF00512">
    <property type="entry name" value="HisKA"/>
    <property type="match status" value="1"/>
</dbReference>
<dbReference type="PROSITE" id="PS50885">
    <property type="entry name" value="HAMP"/>
    <property type="match status" value="1"/>
</dbReference>
<keyword evidence="11" id="KW-0067">ATP-binding</keyword>
<keyword evidence="8 15" id="KW-0812">Transmembrane</keyword>
<dbReference type="PROSITE" id="PS50109">
    <property type="entry name" value="HIS_KIN"/>
    <property type="match status" value="1"/>
</dbReference>
<evidence type="ECO:0000256" key="2">
    <source>
        <dbReference type="ARBA" id="ARBA00004651"/>
    </source>
</evidence>
<keyword evidence="5" id="KW-1003">Cell membrane</keyword>
<keyword evidence="13" id="KW-0902">Two-component regulatory system</keyword>
<dbReference type="Pfam" id="PF02518">
    <property type="entry name" value="HATPase_c"/>
    <property type="match status" value="1"/>
</dbReference>
<keyword evidence="6" id="KW-0597">Phosphoprotein</keyword>
<dbReference type="InterPro" id="IPR050398">
    <property type="entry name" value="HssS/ArlS-like"/>
</dbReference>
<dbReference type="InterPro" id="IPR003661">
    <property type="entry name" value="HisK_dim/P_dom"/>
</dbReference>
<dbReference type="InterPro" id="IPR036890">
    <property type="entry name" value="HATPase_C_sf"/>
</dbReference>
<dbReference type="RefSeq" id="WP_232185781.1">
    <property type="nucleotide sequence ID" value="NZ_JAIOAP010000006.1"/>
</dbReference>
<proteinExistence type="predicted"/>
<dbReference type="Pfam" id="PF18719">
    <property type="entry name" value="ArlS_N"/>
    <property type="match status" value="1"/>
</dbReference>
<keyword evidence="7" id="KW-0808">Transferase</keyword>
<dbReference type="InterPro" id="IPR003660">
    <property type="entry name" value="HAMP_dom"/>
</dbReference>
<evidence type="ECO:0000256" key="13">
    <source>
        <dbReference type="ARBA" id="ARBA00023012"/>
    </source>
</evidence>
<dbReference type="EMBL" id="JASKHM010000007">
    <property type="protein sequence ID" value="MEQ4483489.1"/>
    <property type="molecule type" value="Genomic_DNA"/>
</dbReference>
<dbReference type="SMART" id="SM00387">
    <property type="entry name" value="HATPase_c"/>
    <property type="match status" value="1"/>
</dbReference>
<organism evidence="18 19">
    <name type="scientific">Cohnella silvisoli</name>
    <dbReference type="NCBI Taxonomy" id="2873699"/>
    <lineage>
        <taxon>Bacteria</taxon>
        <taxon>Bacillati</taxon>
        <taxon>Bacillota</taxon>
        <taxon>Bacilli</taxon>
        <taxon>Bacillales</taxon>
        <taxon>Paenibacillaceae</taxon>
        <taxon>Cohnella</taxon>
    </lineage>
</organism>
<dbReference type="SMART" id="SM00388">
    <property type="entry name" value="HisKA"/>
    <property type="match status" value="1"/>
</dbReference>
<reference evidence="18 19" key="1">
    <citation type="journal article" date="2023" name="Genome Announc.">
        <title>Pan-Genome Analyses of the Genus Cohnella and Proposal of the Novel Species Cohnella silvisoli sp. nov., Isolated from Forest Soil.</title>
        <authorList>
            <person name="Wang C."/>
            <person name="Mao L."/>
            <person name="Bao G."/>
            <person name="Zhu H."/>
        </authorList>
    </citation>
    <scope>NUCLEOTIDE SEQUENCE [LARGE SCALE GENOMIC DNA]</scope>
    <source>
        <strain evidence="18 19">NL03-T5-1</strain>
    </source>
</reference>
<evidence type="ECO:0000256" key="11">
    <source>
        <dbReference type="ARBA" id="ARBA00022840"/>
    </source>
</evidence>
<evidence type="ECO:0000256" key="10">
    <source>
        <dbReference type="ARBA" id="ARBA00022777"/>
    </source>
</evidence>
<dbReference type="CDD" id="cd06225">
    <property type="entry name" value="HAMP"/>
    <property type="match status" value="1"/>
</dbReference>
<feature type="domain" description="HAMP" evidence="17">
    <location>
        <begin position="186"/>
        <end position="239"/>
    </location>
</feature>
<evidence type="ECO:0000256" key="9">
    <source>
        <dbReference type="ARBA" id="ARBA00022741"/>
    </source>
</evidence>
<protein>
    <recommendedName>
        <fullName evidence="4">Signal transduction histidine-protein kinase ArlS</fullName>
        <ecNumber evidence="3">2.7.13.3</ecNumber>
    </recommendedName>
</protein>
<evidence type="ECO:0000256" key="4">
    <source>
        <dbReference type="ARBA" id="ARBA00015735"/>
    </source>
</evidence>
<dbReference type="PRINTS" id="PR00344">
    <property type="entry name" value="BCTRLSENSOR"/>
</dbReference>
<keyword evidence="14 15" id="KW-0472">Membrane</keyword>
<dbReference type="Gene3D" id="3.30.565.10">
    <property type="entry name" value="Histidine kinase-like ATPase, C-terminal domain"/>
    <property type="match status" value="1"/>
</dbReference>
<dbReference type="Pfam" id="PF00672">
    <property type="entry name" value="HAMP"/>
    <property type="match status" value="1"/>
</dbReference>
<dbReference type="PANTHER" id="PTHR45528:SF12">
    <property type="entry name" value="SENSOR HISTIDINE KINASE ARSS"/>
    <property type="match status" value="1"/>
</dbReference>
<dbReference type="Proteomes" id="UP001493487">
    <property type="component" value="Unassembled WGS sequence"/>
</dbReference>
<dbReference type="InterPro" id="IPR036097">
    <property type="entry name" value="HisK_dim/P_sf"/>
</dbReference>
<dbReference type="EC" id="2.7.13.3" evidence="3"/>
<dbReference type="InterPro" id="IPR004358">
    <property type="entry name" value="Sig_transdc_His_kin-like_C"/>
</dbReference>
<name>A0ABV1KTX8_9BACL</name>
<dbReference type="CDD" id="cd00075">
    <property type="entry name" value="HATPase"/>
    <property type="match status" value="1"/>
</dbReference>
<comment type="subcellular location">
    <subcellularLocation>
        <location evidence="2">Cell membrane</location>
        <topology evidence="2">Multi-pass membrane protein</topology>
    </subcellularLocation>
</comment>
<evidence type="ECO:0000256" key="15">
    <source>
        <dbReference type="SAM" id="Phobius"/>
    </source>
</evidence>